<reference evidence="1 2" key="1">
    <citation type="submission" date="2019-03" db="EMBL/GenBank/DDBJ databases">
        <title>Genomic analyses of the natural microbiome of Caenorhabditis elegans.</title>
        <authorList>
            <person name="Samuel B."/>
        </authorList>
    </citation>
    <scope>NUCLEOTIDE SEQUENCE [LARGE SCALE GENOMIC DNA]</scope>
    <source>
        <strain evidence="1 2">JUb65</strain>
    </source>
</reference>
<dbReference type="EMBL" id="SNVW01000011">
    <property type="protein sequence ID" value="TDN42558.1"/>
    <property type="molecule type" value="Genomic_DNA"/>
</dbReference>
<name>A0A4R6DEY7_9MICO</name>
<dbReference type="RefSeq" id="WP_133520664.1">
    <property type="nucleotide sequence ID" value="NZ_SNVW01000011.1"/>
</dbReference>
<evidence type="ECO:0000313" key="1">
    <source>
        <dbReference type="EMBL" id="TDN42558.1"/>
    </source>
</evidence>
<proteinExistence type="predicted"/>
<dbReference type="AlphaFoldDB" id="A0A4R6DEY7"/>
<gene>
    <name evidence="1" type="ORF">EDF64_11133</name>
</gene>
<accession>A0A4R6DEY7</accession>
<dbReference type="Proteomes" id="UP000295764">
    <property type="component" value="Unassembled WGS sequence"/>
</dbReference>
<evidence type="ECO:0000313" key="2">
    <source>
        <dbReference type="Proteomes" id="UP000295764"/>
    </source>
</evidence>
<sequence>MDKSTQARCRQRGCVHYGLWHSATDYAHRFRTVHTAIATVTIEKRAEDDPWSVWMTRHGEQPEQVNGPPEPSTETSHPEYMELRAAVLYALRSAEQFNAA</sequence>
<protein>
    <submittedName>
        <fullName evidence="1">Uncharacterized protein</fullName>
    </submittedName>
</protein>
<organism evidence="1 2">
    <name type="scientific">Curtobacterium flaccumfaciens</name>
    <dbReference type="NCBI Taxonomy" id="2035"/>
    <lineage>
        <taxon>Bacteria</taxon>
        <taxon>Bacillati</taxon>
        <taxon>Actinomycetota</taxon>
        <taxon>Actinomycetes</taxon>
        <taxon>Micrococcales</taxon>
        <taxon>Microbacteriaceae</taxon>
        <taxon>Curtobacterium</taxon>
    </lineage>
</organism>
<comment type="caution">
    <text evidence="1">The sequence shown here is derived from an EMBL/GenBank/DDBJ whole genome shotgun (WGS) entry which is preliminary data.</text>
</comment>
<dbReference type="OrthoDB" id="9851195at2"/>